<proteinExistence type="predicted"/>
<feature type="domain" description="Hydantoinase B/oxoprolinase" evidence="2">
    <location>
        <begin position="11"/>
        <end position="533"/>
    </location>
</feature>
<feature type="region of interest" description="Disordered" evidence="1">
    <location>
        <begin position="577"/>
        <end position="601"/>
    </location>
</feature>
<sequence>MTTVDPMPEYDPIEIEILRSRTQAITDEAADTVYRTAISPVVTEGRDFSTTLLDADGNLVVGGGFISLHWLAATRAARSIMDRFQDSVADGDVFLVNDPYNGGGLHPSDIFICRPIYAAGERIAWICMSAHMLDIGGLAVGSFAPAATECFQEGLRIPPVRLFAAGQECADIWNLVTTNVRMAALVEMDMRSLVAAAHVAEAKTREIVRSVGVPGWKASIRALRELSERELRRRIGSLPSGEYFATTWTQWGDQFLETPCRLTVDGGTLAFDFSGSAGQVPFFINSQPYIVLSSFLSWFCPQFLPDLPYNEGVLAPIRIECPEGSIVNATQPAPIGAGHMHVAFNAAESMMQCVRLAAWAAPKPLMGERLSGPNSMCALGMTTWGGLDHHGNPDGWMFMEGSLPGASAGWEHDGVDVNTYTLATIGLDGTDNPPLLADVEIMESLHPILMTYRGLRRGTGGAGRWRSGRGLETHVKVAGTAGVTGQLLGMRGRLPLEGVCGGGVGDVTVFEKISVDGETFVLRLASGGGVGDPLDRDPELVLADTAALVYTPEEAGATYGLVFEPGGLVDHAATHAERHRRRRDRLERATPAVRPMSDKAVRDTAEPTLPLYPGVVQRGCLAVAEESGAVQAPDSWLDGCPTLEEEQPGDGVPVIVRSYLDPLSGRALHTEAVPRGRRGTIGTRPLRWTQAAT</sequence>
<organism evidence="3 4">
    <name type="scientific">Streptomyces mexicanus</name>
    <dbReference type="NCBI Taxonomy" id="178566"/>
    <lineage>
        <taxon>Bacteria</taxon>
        <taxon>Bacillati</taxon>
        <taxon>Actinomycetota</taxon>
        <taxon>Actinomycetes</taxon>
        <taxon>Kitasatosporales</taxon>
        <taxon>Streptomycetaceae</taxon>
        <taxon>Streptomyces</taxon>
    </lineage>
</organism>
<dbReference type="InterPro" id="IPR003692">
    <property type="entry name" value="Hydantoinase_B"/>
</dbReference>
<protein>
    <submittedName>
        <fullName evidence="3">Hydantoinase B/oxoprolinase family protein</fullName>
    </submittedName>
</protein>
<name>A0A7X1HXH3_9ACTN</name>
<dbReference type="RefSeq" id="WP_185947040.1">
    <property type="nucleotide sequence ID" value="NZ_JACMHY010000002.1"/>
</dbReference>
<comment type="caution">
    <text evidence="3">The sequence shown here is derived from an EMBL/GenBank/DDBJ whole genome shotgun (WGS) entry which is preliminary data.</text>
</comment>
<evidence type="ECO:0000256" key="1">
    <source>
        <dbReference type="SAM" id="MobiDB-lite"/>
    </source>
</evidence>
<dbReference type="Proteomes" id="UP000517694">
    <property type="component" value="Unassembled WGS sequence"/>
</dbReference>
<dbReference type="InterPro" id="IPR045079">
    <property type="entry name" value="Oxoprolinase-like"/>
</dbReference>
<dbReference type="GO" id="GO:0017168">
    <property type="term" value="F:5-oxoprolinase (ATP-hydrolyzing) activity"/>
    <property type="evidence" value="ECO:0007669"/>
    <property type="project" value="TreeGrafter"/>
</dbReference>
<evidence type="ECO:0000259" key="2">
    <source>
        <dbReference type="Pfam" id="PF02538"/>
    </source>
</evidence>
<evidence type="ECO:0000313" key="4">
    <source>
        <dbReference type="Proteomes" id="UP000517694"/>
    </source>
</evidence>
<accession>A0A7X1HXH3</accession>
<dbReference type="GO" id="GO:0005829">
    <property type="term" value="C:cytosol"/>
    <property type="evidence" value="ECO:0007669"/>
    <property type="project" value="TreeGrafter"/>
</dbReference>
<keyword evidence="4" id="KW-1185">Reference proteome</keyword>
<dbReference type="EMBL" id="JACMHY010000002">
    <property type="protein sequence ID" value="MBC2864990.1"/>
    <property type="molecule type" value="Genomic_DNA"/>
</dbReference>
<dbReference type="GO" id="GO:0006749">
    <property type="term" value="P:glutathione metabolic process"/>
    <property type="evidence" value="ECO:0007669"/>
    <property type="project" value="TreeGrafter"/>
</dbReference>
<reference evidence="3 4" key="1">
    <citation type="submission" date="2020-08" db="EMBL/GenBank/DDBJ databases">
        <title>Whole-Genome Sequence of French Clinical Streptomyces mexicanus Strain Q0842.</title>
        <authorList>
            <person name="Boxberger M."/>
            <person name="La Scola B."/>
        </authorList>
    </citation>
    <scope>NUCLEOTIDE SEQUENCE [LARGE SCALE GENOMIC DNA]</scope>
    <source>
        <strain evidence="3 4">Marseille-Q0842</strain>
    </source>
</reference>
<dbReference type="AlphaFoldDB" id="A0A7X1HXH3"/>
<dbReference type="PANTHER" id="PTHR11365">
    <property type="entry name" value="5-OXOPROLINASE RELATED"/>
    <property type="match status" value="1"/>
</dbReference>
<evidence type="ECO:0000313" key="3">
    <source>
        <dbReference type="EMBL" id="MBC2864990.1"/>
    </source>
</evidence>
<gene>
    <name evidence="3" type="ORF">H1R13_08240</name>
</gene>
<dbReference type="PANTHER" id="PTHR11365:SF23">
    <property type="entry name" value="HYPOTHETICAL 5-OXOPROLINASE (EUROFUNG)-RELATED"/>
    <property type="match status" value="1"/>
</dbReference>
<dbReference type="Pfam" id="PF02538">
    <property type="entry name" value="Hydantoinase_B"/>
    <property type="match status" value="1"/>
</dbReference>